<evidence type="ECO:0000256" key="1">
    <source>
        <dbReference type="ARBA" id="ARBA00022729"/>
    </source>
</evidence>
<dbReference type="AlphaFoldDB" id="A0AAP4TX88"/>
<gene>
    <name evidence="3" type="ORF">Q4535_04860</name>
</gene>
<dbReference type="GO" id="GO:0030975">
    <property type="term" value="F:thiamine binding"/>
    <property type="evidence" value="ECO:0007669"/>
    <property type="project" value="TreeGrafter"/>
</dbReference>
<dbReference type="PANTHER" id="PTHR30006">
    <property type="entry name" value="THIAMINE-BINDING PERIPLASMIC PROTEIN-RELATED"/>
    <property type="match status" value="1"/>
</dbReference>
<keyword evidence="1 2" id="KW-0732">Signal</keyword>
<dbReference type="InterPro" id="IPR017663">
    <property type="entry name" value="ABC_2-AEP-bd"/>
</dbReference>
<dbReference type="RefSeq" id="WP_303593065.1">
    <property type="nucleotide sequence ID" value="NZ_JAUORK010000004.1"/>
</dbReference>
<dbReference type="GO" id="GO:0030976">
    <property type="term" value="F:thiamine pyrophosphate binding"/>
    <property type="evidence" value="ECO:0007669"/>
    <property type="project" value="TreeGrafter"/>
</dbReference>
<dbReference type="Proteomes" id="UP001170481">
    <property type="component" value="Unassembled WGS sequence"/>
</dbReference>
<comment type="caution">
    <text evidence="3">The sequence shown here is derived from an EMBL/GenBank/DDBJ whole genome shotgun (WGS) entry which is preliminary data.</text>
</comment>
<feature type="signal peptide" evidence="2">
    <location>
        <begin position="1"/>
        <end position="33"/>
    </location>
</feature>
<dbReference type="SUPFAM" id="SSF53850">
    <property type="entry name" value="Periplasmic binding protein-like II"/>
    <property type="match status" value="1"/>
</dbReference>
<dbReference type="PIRSF" id="PIRSF002825">
    <property type="entry name" value="CfbpA"/>
    <property type="match status" value="1"/>
</dbReference>
<evidence type="ECO:0000256" key="2">
    <source>
        <dbReference type="SAM" id="SignalP"/>
    </source>
</evidence>
<dbReference type="EMBL" id="JAUORK010000004">
    <property type="protein sequence ID" value="MDO6671443.1"/>
    <property type="molecule type" value="Genomic_DNA"/>
</dbReference>
<dbReference type="NCBIfam" id="TIGR03261">
    <property type="entry name" value="phnS2"/>
    <property type="match status" value="1"/>
</dbReference>
<sequence length="353" mass="38783">MSFLTRSFLTRSFLTRSLLASAVGLVVSLNAQAATELTVYTAVESDDLQKYAERFQQAHPDIDIKWVRDSTGVITARLLAEKDNPQADVVWGLAATSLLVLEKEGMLSRYAPKGVEALDTKFVDPAYRDGQDPSWVGMDAWVASLCYNTVEGERLGVPKPTSWEDLTRPEFKGHVIMPNPSSSGTGYLDVASWLQLWGDEGGWEYMDRLHDNIARYTHSGSAPCNLAGSGEAVVGVSFAFRGARLKAQGAPVDLVFPEEGLGWDMEAAAIMKGTDKREAAQTLMDWAVSKPANELYNEGYAVVAYPGVAKPIEHYPANITEMMIEADFAKAANQRDAVLAEWQRRYDGKSDSQ</sequence>
<feature type="chain" id="PRO_5043043259" evidence="2">
    <location>
        <begin position="34"/>
        <end position="353"/>
    </location>
</feature>
<dbReference type="CDD" id="cd13544">
    <property type="entry name" value="PBP2_Fbp_like_1"/>
    <property type="match status" value="1"/>
</dbReference>
<dbReference type="GO" id="GO:0030288">
    <property type="term" value="C:outer membrane-bounded periplasmic space"/>
    <property type="evidence" value="ECO:0007669"/>
    <property type="project" value="TreeGrafter"/>
</dbReference>
<dbReference type="GO" id="GO:0015888">
    <property type="term" value="P:thiamine transport"/>
    <property type="evidence" value="ECO:0007669"/>
    <property type="project" value="TreeGrafter"/>
</dbReference>
<dbReference type="Gene3D" id="3.40.190.10">
    <property type="entry name" value="Periplasmic binding protein-like II"/>
    <property type="match status" value="2"/>
</dbReference>
<accession>A0AAP4TX88</accession>
<organism evidence="3 4">
    <name type="scientific">Cobetia amphilecti</name>
    <dbReference type="NCBI Taxonomy" id="1055104"/>
    <lineage>
        <taxon>Bacteria</taxon>
        <taxon>Pseudomonadati</taxon>
        <taxon>Pseudomonadota</taxon>
        <taxon>Gammaproteobacteria</taxon>
        <taxon>Oceanospirillales</taxon>
        <taxon>Halomonadaceae</taxon>
        <taxon>Cobetia</taxon>
    </lineage>
</organism>
<dbReference type="PANTHER" id="PTHR30006:SF2">
    <property type="entry name" value="ABC TRANSPORTER SUBSTRATE-BINDING PROTEIN"/>
    <property type="match status" value="1"/>
</dbReference>
<evidence type="ECO:0000313" key="3">
    <source>
        <dbReference type="EMBL" id="MDO6671443.1"/>
    </source>
</evidence>
<evidence type="ECO:0000313" key="4">
    <source>
        <dbReference type="Proteomes" id="UP001170481"/>
    </source>
</evidence>
<dbReference type="InterPro" id="IPR026045">
    <property type="entry name" value="Ferric-bd"/>
</dbReference>
<name>A0AAP4TX88_9GAMM</name>
<reference evidence="3" key="1">
    <citation type="submission" date="2023-07" db="EMBL/GenBank/DDBJ databases">
        <title>Genome content predicts the carbon catabolic preferences of heterotrophic bacteria.</title>
        <authorList>
            <person name="Gralka M."/>
        </authorList>
    </citation>
    <scope>NUCLEOTIDE SEQUENCE</scope>
    <source>
        <strain evidence="3">C2R13</strain>
    </source>
</reference>
<protein>
    <submittedName>
        <fullName evidence="3">2-aminoethylphosphonate ABC transporter substrate-binding protein</fullName>
    </submittedName>
</protein>
<proteinExistence type="predicted"/>
<dbReference type="Pfam" id="PF13343">
    <property type="entry name" value="SBP_bac_6"/>
    <property type="match status" value="1"/>
</dbReference>